<keyword evidence="1" id="KW-0732">Signal</keyword>
<dbReference type="InterPro" id="IPR003737">
    <property type="entry name" value="GlcNAc_PI_deacetylase-related"/>
</dbReference>
<comment type="caution">
    <text evidence="2">The sequence shown here is derived from an EMBL/GenBank/DDBJ whole genome shotgun (WGS) entry which is preliminary data.</text>
</comment>
<sequence>MRRNHPLNRLICQVLAASALSFGATAQVIKPMPTGEMILNLKKLNVLGSAMYIAAHPDDENTIMLSWLAKERKVRTSYLSITRGDGGQNLIGPEQAELMGLIRTQELLAARSIDGPEQYFTRANDFGFSKTTEETLQIWGKDAVLGDVVWRIRNLRPDVIICRFPPDARAGHGNHSASAALAEEAFAAAADPTKFPEQLKFVKPWQAKRIVWNTFNFGTVAQTQKPAEKDFIQVDIGVYNPLLGKSYNEIAAESRSQHKSQGFGVPRGRGARPEYLVHKAGEKATKDAFDGVDITWSRVKGSEGIQDLINEAVSKFNPEKPETIVPILVKAYQKIEGIQDEYWKTQKKKELESLIVACSGLYFEANPNEFSSVRGEKVNVALSYIKRSDANVSLKKVHLTGFEKDTTLTQSLGNNELNRITFPVTIPANQPLTQPYWLAEKKRGKGMYRVDDASIIGLPEKPADLQAELTFTIEGKDFTFKTPVIYKYTDEVRGELYRTYEIRPEVTANIADKVYVFADNQPKEVEVTLKANKADARGSVALEVPKGWKVDPTTTIFQFSNKYQEQKVVFKVSPADITHASASEATFRAVVTTPSGTSDKGLLTVAYDHIPPQTLFPVAEAKIVKLDIKKKGNNIGYIMGAGDEVAAALRQIGYKVTMLGEKELDEDLSKYDAIVVGVRAYNTEPRLKFYQKKLMEYVQNGGNMVVQYQVNNNLQKIDGGLGPYDFKLSRDRVTVEEAEIRFLKPEHPILNAPNKITSKDFDGWIQERGLYFSNEWDGKYETIISSNDPNEKPADGGLLYAKYGKGNYIFTGYAFFRQLPAGVSGAYRLFANLISVGK</sequence>
<dbReference type="SUPFAM" id="SSF102588">
    <property type="entry name" value="LmbE-like"/>
    <property type="match status" value="1"/>
</dbReference>
<dbReference type="Gene3D" id="3.40.50.10320">
    <property type="entry name" value="LmbE-like"/>
    <property type="match status" value="1"/>
</dbReference>
<reference evidence="2 3" key="1">
    <citation type="submission" date="2023-05" db="EMBL/GenBank/DDBJ databases">
        <title>Novel species of genus Flectobacillus isolated from stream in China.</title>
        <authorList>
            <person name="Lu H."/>
        </authorList>
    </citation>
    <scope>NUCLEOTIDE SEQUENCE [LARGE SCALE GENOMIC DNA]</scope>
    <source>
        <strain evidence="2 3">KCTC 42575</strain>
    </source>
</reference>
<evidence type="ECO:0000256" key="1">
    <source>
        <dbReference type="SAM" id="SignalP"/>
    </source>
</evidence>
<proteinExistence type="predicted"/>
<dbReference type="Proteomes" id="UP001236507">
    <property type="component" value="Unassembled WGS sequence"/>
</dbReference>
<gene>
    <name evidence="2" type="ORF">QM524_04790</name>
</gene>
<dbReference type="RefSeq" id="WP_283343713.1">
    <property type="nucleotide sequence ID" value="NZ_JASHIF010000003.1"/>
</dbReference>
<dbReference type="PANTHER" id="PTHR12993:SF11">
    <property type="entry name" value="N-ACETYLGLUCOSAMINYL-PHOSPHATIDYLINOSITOL DE-N-ACETYLASE"/>
    <property type="match status" value="1"/>
</dbReference>
<dbReference type="CDD" id="cd03143">
    <property type="entry name" value="A4_beta-galactosidase_middle_domain"/>
    <property type="match status" value="1"/>
</dbReference>
<dbReference type="InterPro" id="IPR029062">
    <property type="entry name" value="Class_I_gatase-like"/>
</dbReference>
<dbReference type="EMBL" id="JASHIF010000003">
    <property type="protein sequence ID" value="MDI9858517.1"/>
    <property type="molecule type" value="Genomic_DNA"/>
</dbReference>
<organism evidence="2 3">
    <name type="scientific">Flectobacillus roseus</name>
    <dbReference type="NCBI Taxonomy" id="502259"/>
    <lineage>
        <taxon>Bacteria</taxon>
        <taxon>Pseudomonadati</taxon>
        <taxon>Bacteroidota</taxon>
        <taxon>Cytophagia</taxon>
        <taxon>Cytophagales</taxon>
        <taxon>Flectobacillaceae</taxon>
        <taxon>Flectobacillus</taxon>
    </lineage>
</organism>
<dbReference type="PANTHER" id="PTHR12993">
    <property type="entry name" value="N-ACETYLGLUCOSAMINYL-PHOSPHATIDYLINOSITOL DE-N-ACETYLASE-RELATED"/>
    <property type="match status" value="1"/>
</dbReference>
<evidence type="ECO:0000313" key="3">
    <source>
        <dbReference type="Proteomes" id="UP001236507"/>
    </source>
</evidence>
<dbReference type="InterPro" id="IPR024078">
    <property type="entry name" value="LmbE-like_dom_sf"/>
</dbReference>
<protein>
    <submittedName>
        <fullName evidence="2">PIG-L family deacetylase</fullName>
    </submittedName>
</protein>
<dbReference type="Pfam" id="PF02585">
    <property type="entry name" value="PIG-L"/>
    <property type="match status" value="1"/>
</dbReference>
<dbReference type="SUPFAM" id="SSF52317">
    <property type="entry name" value="Class I glutamine amidotransferase-like"/>
    <property type="match status" value="1"/>
</dbReference>
<keyword evidence="3" id="KW-1185">Reference proteome</keyword>
<feature type="signal peptide" evidence="1">
    <location>
        <begin position="1"/>
        <end position="26"/>
    </location>
</feature>
<accession>A0ABT6Y4L6</accession>
<evidence type="ECO:0000313" key="2">
    <source>
        <dbReference type="EMBL" id="MDI9858517.1"/>
    </source>
</evidence>
<name>A0ABT6Y4L6_9BACT</name>
<feature type="chain" id="PRO_5047531501" evidence="1">
    <location>
        <begin position="27"/>
        <end position="838"/>
    </location>
</feature>